<reference evidence="14" key="1">
    <citation type="submission" date="2016-01" db="EMBL/GenBank/DDBJ databases">
        <authorList>
            <person name="Mitreva M."/>
            <person name="Pepin K.H."/>
            <person name="Mihindukulasuriya K.A."/>
            <person name="Fulton R."/>
            <person name="Fronick C."/>
            <person name="O'Laughlin M."/>
            <person name="Miner T."/>
            <person name="Herter B."/>
            <person name="Rosa B.A."/>
            <person name="Cordes M."/>
            <person name="Tomlinson C."/>
            <person name="Wollam A."/>
            <person name="Palsikar V.B."/>
            <person name="Mardis E.R."/>
            <person name="Wilson R.K."/>
        </authorList>
    </citation>
    <scope>NUCLEOTIDE SEQUENCE [LARGE SCALE GENOMIC DNA]</scope>
    <source>
        <strain evidence="14">KA00274</strain>
    </source>
</reference>
<dbReference type="PANTHER" id="PTHR42742:SF3">
    <property type="entry name" value="FRUCTOKINASE"/>
    <property type="match status" value="1"/>
</dbReference>
<evidence type="ECO:0000256" key="3">
    <source>
        <dbReference type="ARBA" id="ARBA00022679"/>
    </source>
</evidence>
<dbReference type="Pfam" id="PF00480">
    <property type="entry name" value="ROK"/>
    <property type="match status" value="1"/>
</dbReference>
<evidence type="ECO:0000256" key="5">
    <source>
        <dbReference type="ARBA" id="ARBA00022741"/>
    </source>
</evidence>
<dbReference type="PANTHER" id="PTHR42742">
    <property type="entry name" value="TRANSCRIPTIONAL REPRESSOR MPRA"/>
    <property type="match status" value="1"/>
</dbReference>
<dbReference type="GO" id="GO:0008865">
    <property type="term" value="F:fructokinase activity"/>
    <property type="evidence" value="ECO:0007669"/>
    <property type="project" value="UniProtKB-EC"/>
</dbReference>
<comment type="cofactor">
    <cofactor evidence="1">
        <name>Mg(2+)</name>
        <dbReference type="ChEBI" id="CHEBI:18420"/>
    </cofactor>
</comment>
<proteinExistence type="inferred from homology"/>
<protein>
    <recommendedName>
        <fullName evidence="11">fructokinase</fullName>
        <ecNumber evidence="11">2.7.1.4</ecNumber>
    </recommendedName>
</protein>
<keyword evidence="3" id="KW-0808">Transferase</keyword>
<keyword evidence="10" id="KW-0119">Carbohydrate metabolism</keyword>
<dbReference type="AlphaFoldDB" id="A0A133YFH8"/>
<evidence type="ECO:0000256" key="2">
    <source>
        <dbReference type="ARBA" id="ARBA00006479"/>
    </source>
</evidence>
<dbReference type="PATRIC" id="fig|1497955.3.peg.523"/>
<dbReference type="EMBL" id="LSCV01000009">
    <property type="protein sequence ID" value="KXB41952.1"/>
    <property type="molecule type" value="Genomic_DNA"/>
</dbReference>
<evidence type="ECO:0000256" key="12">
    <source>
        <dbReference type="ARBA" id="ARBA00048451"/>
    </source>
</evidence>
<comment type="caution">
    <text evidence="13">The sequence shown here is derived from an EMBL/GenBank/DDBJ whole genome shotgun (WGS) entry which is preliminary data.</text>
</comment>
<evidence type="ECO:0000313" key="13">
    <source>
        <dbReference type="EMBL" id="KXB41952.1"/>
    </source>
</evidence>
<evidence type="ECO:0000256" key="11">
    <source>
        <dbReference type="ARBA" id="ARBA00038887"/>
    </source>
</evidence>
<accession>A0A133YFH8</accession>
<dbReference type="FunFam" id="3.30.420.40:FF:000153">
    <property type="entry name" value="Putative fructokinase"/>
    <property type="match status" value="1"/>
</dbReference>
<dbReference type="Proteomes" id="UP000070080">
    <property type="component" value="Unassembled WGS sequence"/>
</dbReference>
<keyword evidence="5" id="KW-0547">Nucleotide-binding</keyword>
<keyword evidence="7" id="KW-0862">Zinc</keyword>
<evidence type="ECO:0000256" key="1">
    <source>
        <dbReference type="ARBA" id="ARBA00001946"/>
    </source>
</evidence>
<evidence type="ECO:0000256" key="10">
    <source>
        <dbReference type="ARBA" id="ARBA00023277"/>
    </source>
</evidence>
<keyword evidence="8" id="KW-0067">ATP-binding</keyword>
<keyword evidence="4" id="KW-0479">Metal-binding</keyword>
<evidence type="ECO:0000256" key="4">
    <source>
        <dbReference type="ARBA" id="ARBA00022723"/>
    </source>
</evidence>
<sequence length="286" mass="30956">MYGLIEAGGTKFVLAHANAKGELSESVSLPTLTPDKTIPEVIAYFQNLPEKLTGLAIASFGPLEINPLNKKYGYITSTPKLAWQNYNFVGAFKSVFPNIPIVFDTDVNLAALGEYYAAEAKLGSVLYLTVGTGIGGGYVHSGKILNAYGHPEMGHILVTPNPNDKFTGTCPFHKYCLEGMAAGPSIKARLGINGQDLDINQPIFAILANYLAQALLAYTVILRPEAIKLGGGVMQKANFIDLVRANFAKRLNNYLKTPNLTEYIQLPKLNGRSALYGCLKALQNLE</sequence>
<dbReference type="EC" id="2.7.1.4" evidence="11"/>
<gene>
    <name evidence="13" type="ORF">HMPREF1872_00542</name>
</gene>
<dbReference type="GO" id="GO:0046872">
    <property type="term" value="F:metal ion binding"/>
    <property type="evidence" value="ECO:0007669"/>
    <property type="project" value="UniProtKB-KW"/>
</dbReference>
<evidence type="ECO:0000256" key="7">
    <source>
        <dbReference type="ARBA" id="ARBA00022833"/>
    </source>
</evidence>
<organism evidence="13 14">
    <name type="scientific">Amygdalobacter nucleatus</name>
    <dbReference type="NCBI Taxonomy" id="3029274"/>
    <lineage>
        <taxon>Bacteria</taxon>
        <taxon>Bacillati</taxon>
        <taxon>Bacillota</taxon>
        <taxon>Clostridia</taxon>
        <taxon>Eubacteriales</taxon>
        <taxon>Oscillospiraceae</taxon>
        <taxon>Amygdalobacter</taxon>
    </lineage>
</organism>
<dbReference type="InterPro" id="IPR000600">
    <property type="entry name" value="ROK"/>
</dbReference>
<dbReference type="InterPro" id="IPR051804">
    <property type="entry name" value="Carb_Metab_Reg_Kinase/Isom"/>
</dbReference>
<comment type="catalytic activity">
    <reaction evidence="12">
        <text>D-fructose + ATP = D-fructose 6-phosphate + ADP + H(+)</text>
        <dbReference type="Rhea" id="RHEA:16125"/>
        <dbReference type="ChEBI" id="CHEBI:15378"/>
        <dbReference type="ChEBI" id="CHEBI:30616"/>
        <dbReference type="ChEBI" id="CHEBI:37721"/>
        <dbReference type="ChEBI" id="CHEBI:61527"/>
        <dbReference type="ChEBI" id="CHEBI:456216"/>
        <dbReference type="EC" id="2.7.1.4"/>
    </reaction>
</comment>
<dbReference type="STRING" id="1497955.HMPREF1872_00542"/>
<evidence type="ECO:0000256" key="6">
    <source>
        <dbReference type="ARBA" id="ARBA00022777"/>
    </source>
</evidence>
<evidence type="ECO:0000256" key="8">
    <source>
        <dbReference type="ARBA" id="ARBA00022840"/>
    </source>
</evidence>
<name>A0A133YFH8_9FIRM</name>
<keyword evidence="14" id="KW-1185">Reference proteome</keyword>
<dbReference type="GO" id="GO:0005524">
    <property type="term" value="F:ATP binding"/>
    <property type="evidence" value="ECO:0007669"/>
    <property type="project" value="UniProtKB-KW"/>
</dbReference>
<keyword evidence="9" id="KW-0460">Magnesium</keyword>
<dbReference type="SUPFAM" id="SSF53067">
    <property type="entry name" value="Actin-like ATPase domain"/>
    <property type="match status" value="1"/>
</dbReference>
<evidence type="ECO:0000256" key="9">
    <source>
        <dbReference type="ARBA" id="ARBA00022842"/>
    </source>
</evidence>
<comment type="similarity">
    <text evidence="2">Belongs to the ROK (NagC/XylR) family.</text>
</comment>
<dbReference type="CDD" id="cd24067">
    <property type="entry name" value="ASKHA_NBD_ROK_BsFRK-like"/>
    <property type="match status" value="1"/>
</dbReference>
<dbReference type="Gene3D" id="3.30.420.40">
    <property type="match status" value="2"/>
</dbReference>
<keyword evidence="6 13" id="KW-0418">Kinase</keyword>
<dbReference type="RefSeq" id="WP_315574145.1">
    <property type="nucleotide sequence ID" value="NZ_JARFNM010000001.1"/>
</dbReference>
<evidence type="ECO:0000313" key="14">
    <source>
        <dbReference type="Proteomes" id="UP000070080"/>
    </source>
</evidence>
<dbReference type="InterPro" id="IPR043129">
    <property type="entry name" value="ATPase_NBD"/>
</dbReference>